<accession>A0AAU8B9J6</accession>
<protein>
    <recommendedName>
        <fullName evidence="2">Lipoprotein</fullName>
    </recommendedName>
</protein>
<proteinExistence type="predicted"/>
<name>A0AAU8B9J6_9CAUD</name>
<organism evidence="1">
    <name type="scientific">Dulem virus 42</name>
    <dbReference type="NCBI Taxonomy" id="3145760"/>
    <lineage>
        <taxon>Viruses</taxon>
        <taxon>Duplodnaviria</taxon>
        <taxon>Heunggongvirae</taxon>
        <taxon>Uroviricota</taxon>
        <taxon>Caudoviricetes</taxon>
    </lineage>
</organism>
<reference evidence="1" key="1">
    <citation type="submission" date="2024-03" db="EMBL/GenBank/DDBJ databases">
        <title>Diverse circular DNA viruses in blood, oral, and fecal samples of captive lemurs.</title>
        <authorList>
            <person name="Paietta E.N."/>
            <person name="Kraberger S."/>
            <person name="Lund M.C."/>
            <person name="Custer J.M."/>
            <person name="Vargas K.M."/>
            <person name="Ehmke E.E."/>
            <person name="Yoder A.D."/>
            <person name="Varsani A."/>
        </authorList>
    </citation>
    <scope>NUCLEOTIDE SEQUENCE</scope>
    <source>
        <strain evidence="1">Duke_30FF_63</strain>
    </source>
</reference>
<dbReference type="EMBL" id="PP511876">
    <property type="protein sequence ID" value="XCD08440.1"/>
    <property type="molecule type" value="Genomic_DNA"/>
</dbReference>
<evidence type="ECO:0008006" key="2">
    <source>
        <dbReference type="Google" id="ProtNLM"/>
    </source>
</evidence>
<sequence>MRKIEKVELNNKIILNYINNSINLSKIMKQKLKMCLIMAITCMLSLLTSCNNQSYEDNVDDIDSVRTAKLVKDVVNGKTTDADAFVNNTSSVLLTNTFAEIIQSLHPNVIKTIAKAIITKYGYVDYTLFIKEYNKNITVYDTLNEIISESNSKPTQLKVNINIDDIAEDTSFVCGN</sequence>
<evidence type="ECO:0000313" key="1">
    <source>
        <dbReference type="EMBL" id="XCD08440.1"/>
    </source>
</evidence>